<feature type="region of interest" description="Disordered" evidence="2">
    <location>
        <begin position="552"/>
        <end position="589"/>
    </location>
</feature>
<protein>
    <submittedName>
        <fullName evidence="3">Uncharacterized protein</fullName>
    </submittedName>
</protein>
<dbReference type="Proteomes" id="UP000601435">
    <property type="component" value="Unassembled WGS sequence"/>
</dbReference>
<sequence length="1726" mass="186911">DETGESKAGSVRIWTVFFFWRYVVIGALPSSPYPLQASGPGSPLDLGAQGVGDLSSSQCLLWTFAASGPEQAPIRGTCVEALFLGKRVGLQSRFYCVIAAEGLSDPCVVRSFAAYKAIVGVLRSVEGGSVTLLECQWPWPPEPDADGEPLTCISYVVMKRPEGFILCLPLGFLPESLVLAGQLNEEESGRLPGALAIDLPASASVALSVPDLTAFGGIPFLLEDPGLFPLASDVLAQTQEWAAEALGAQRSGYQTAVEEPAPRRPKGSRAKRHTVASLAEDQANLQALVRGLASQISSLLPAAAGSNSLAQGPAADCPPGLGPEQVLPKQVQASRLEAPLSAVPPAQHVPKALAQVIGPPPPARQAPKRASPMVDLEAQLADTIGGGDGAPEAPSALASAVLAQSQALVSLVAQLAQNSGEPLLDAPSATSVRGAAGRYLERFGSFGKQRNLALVAWMTALAGDQLVGGAADAASDTIALLQLVVDQACLDGGDFTFAWVLGLQQDLPTGVYQDVAGSAGPATRAFSPLAEQKWVTVALSYLKEIEAITTRRSELQPPRRPAPPNLAQPTDPPKAAPKHSDQEGLSKKQARAAAWAAKRAAASKPPSELQATALSRLTELIKACARLGGTTLQAGRRGLQLAARHAEVLHYLRASGLAVDCYFGKGTLAEKVPEFSEGLVPHLPGGPEELSPYRDLDAERIVLSGTGSWPLAEHLGPDLLMLYLEPRALRSFVPSPAPGPSFEHERKDQVLSLFKKWDSLELLGLTPGPLPTASLTRIFGAFKDGGKDRQIGDRRNMNNQEACVGNGPSSRLPSGSLLTRLVCPRGSHALFGSIVDRRDFYHQALVSSSRARSNAIGPVFSLRDFYGTQALADYLAQADSEIRRVHGTFKSLLQGDHEGWSLPVRVTKVCSGLLAGRGTEVAQSERLLRQAKAAYTCEGAQVDSSPVCQLLGGSLFHRQDLVLLAALSPIMVTNVSAPFSSTVSCSDAWYTRLCDERYDFLEVRCGGPWLSAPLSDRLCVGPVVDFSVSPFFSLCDSRCLEWIHFMLQEGRLKSLLVVPPVGSFSPAWKPRVRAWDPPVLRYRCPRARREDAILGAAVSTLLVQCFGHGPSPLAEFRPGLCRRPAVVLVAAPGARTLAPLISSITVEPGSSSTEQLATILADLVRGCPAAPTSSKGLESLLFNDVMLTAQWRVSRSWPWRDRAHINVLEVRAFLCELKDRAASNDDARFVHGLDSYVALGALTKGRTSSHRLLPLLKQSAAIQAAYGQYPALHFCPTHEVECFRRHRLAPACSTKTLTVRLASLERGRTLVELCRVLPLALLPETDEARARARSGAQLGVGRPVLDRTSQNRQRLLAAFGTWLAGFGTTLEGLLAARPLDPEVNASWLVKYGRQLYEAGRPYWHYSETINGVAAMKPSLRRSLQGAWDLAFSWMAKEPNTHHLAMPPVILLSMLCTCLYWGWLREAGIFALSWGGLLRIGEATSARRSDLILPADVLYLQRHALIRIEEPKTRMRMARHQSAKVEQSDLVELLHLAFADLEPPSRLWAQSPQTLRRRFDLVLERIGLPTARTGQKQLDLGSFRPGGATFILSQTEDSKLVRRRGRWASQRVMEIYIQEVQATVYFPSLPAELRQRIMNLAQCFSSVLAQAVAWKRMGVPTSSWFAMFSAGERPSTGLYWMGVLGTVFFGMPLSQMVNSWRPHERLHLPADQWKAPMAQRQKRDVSF</sequence>
<feature type="compositionally biased region" description="Pro residues" evidence="2">
    <location>
        <begin position="558"/>
        <end position="575"/>
    </location>
</feature>
<dbReference type="SUPFAM" id="SSF56349">
    <property type="entry name" value="DNA breaking-rejoining enzymes"/>
    <property type="match status" value="1"/>
</dbReference>
<gene>
    <name evidence="3" type="ORF">SNEC2469_LOCUS6710</name>
</gene>
<dbReference type="OrthoDB" id="419428at2759"/>
<dbReference type="EMBL" id="CAJNJA010011646">
    <property type="protein sequence ID" value="CAE7276347.1"/>
    <property type="molecule type" value="Genomic_DNA"/>
</dbReference>
<feature type="non-terminal residue" evidence="3">
    <location>
        <position position="1726"/>
    </location>
</feature>
<dbReference type="GO" id="GO:0006310">
    <property type="term" value="P:DNA recombination"/>
    <property type="evidence" value="ECO:0007669"/>
    <property type="project" value="UniProtKB-KW"/>
</dbReference>
<dbReference type="Gene3D" id="1.10.443.10">
    <property type="entry name" value="Intergrase catalytic core"/>
    <property type="match status" value="1"/>
</dbReference>
<keyword evidence="4" id="KW-1185">Reference proteome</keyword>
<evidence type="ECO:0000313" key="4">
    <source>
        <dbReference type="Proteomes" id="UP000601435"/>
    </source>
</evidence>
<proteinExistence type="predicted"/>
<evidence type="ECO:0000256" key="2">
    <source>
        <dbReference type="SAM" id="MobiDB-lite"/>
    </source>
</evidence>
<accession>A0A812MRX5</accession>
<name>A0A812MRX5_9DINO</name>
<dbReference type="InterPro" id="IPR013762">
    <property type="entry name" value="Integrase-like_cat_sf"/>
</dbReference>
<evidence type="ECO:0000256" key="1">
    <source>
        <dbReference type="ARBA" id="ARBA00023172"/>
    </source>
</evidence>
<comment type="caution">
    <text evidence="3">The sequence shown here is derived from an EMBL/GenBank/DDBJ whole genome shotgun (WGS) entry which is preliminary data.</text>
</comment>
<dbReference type="GO" id="GO:0003677">
    <property type="term" value="F:DNA binding"/>
    <property type="evidence" value="ECO:0007669"/>
    <property type="project" value="InterPro"/>
</dbReference>
<organism evidence="3 4">
    <name type="scientific">Symbiodinium necroappetens</name>
    <dbReference type="NCBI Taxonomy" id="1628268"/>
    <lineage>
        <taxon>Eukaryota</taxon>
        <taxon>Sar</taxon>
        <taxon>Alveolata</taxon>
        <taxon>Dinophyceae</taxon>
        <taxon>Suessiales</taxon>
        <taxon>Symbiodiniaceae</taxon>
        <taxon>Symbiodinium</taxon>
    </lineage>
</organism>
<evidence type="ECO:0000313" key="3">
    <source>
        <dbReference type="EMBL" id="CAE7276347.1"/>
    </source>
</evidence>
<keyword evidence="1" id="KW-0233">DNA recombination</keyword>
<dbReference type="GO" id="GO:0015074">
    <property type="term" value="P:DNA integration"/>
    <property type="evidence" value="ECO:0007669"/>
    <property type="project" value="InterPro"/>
</dbReference>
<dbReference type="InterPro" id="IPR011010">
    <property type="entry name" value="DNA_brk_join_enz"/>
</dbReference>
<reference evidence="3" key="1">
    <citation type="submission" date="2021-02" db="EMBL/GenBank/DDBJ databases">
        <authorList>
            <person name="Dougan E. K."/>
            <person name="Rhodes N."/>
            <person name="Thang M."/>
            <person name="Chan C."/>
        </authorList>
    </citation>
    <scope>NUCLEOTIDE SEQUENCE</scope>
</reference>